<accession>A0A8T0VK94</accession>
<keyword evidence="3" id="KW-1185">Reference proteome</keyword>
<dbReference type="Proteomes" id="UP000823388">
    <property type="component" value="Chromosome 2N"/>
</dbReference>
<dbReference type="EMBL" id="CM029040">
    <property type="protein sequence ID" value="KAG2632100.1"/>
    <property type="molecule type" value="Genomic_DNA"/>
</dbReference>
<proteinExistence type="predicted"/>
<sequence length="381" mass="43350">MMFPSKRRKVASAKKREVVSAQSNLSSVVYIAAEGNTVPLPPAASQSNLQKVEVEVIDESDEALVAQESIHESSTLNLAPIGRDALSQIRCRDFHSACILSAETGALIVWQPPPILEEVVAASRQDPETFGLPVTSDTEYQRQAPTVQMTNTSVVSGSSFHSRMTVQDDENIRANILTLLNENNARIMGCYDAYINQFEAEKSKLIEHLDNERAASLEKMRILEERHKRELEAERAAAAERTRILEERLQRELKNEREAAVERIRVLEERLQRESQLVLSHESRSQSLEAENSGLNEELENEKADKQALMSDILERSDELATLQYYCNIFESNKTDLENQIEHLNKELEYTKKKHDRYVDQVEDAFDAARAVLIRRDIEPF</sequence>
<evidence type="ECO:0000313" key="3">
    <source>
        <dbReference type="Proteomes" id="UP000823388"/>
    </source>
</evidence>
<dbReference type="EMBL" id="CM029040">
    <property type="protein sequence ID" value="KAG2632099.1"/>
    <property type="molecule type" value="Genomic_DNA"/>
</dbReference>
<dbReference type="AlphaFoldDB" id="A0A8T0VK94"/>
<reference evidence="2" key="1">
    <citation type="submission" date="2020-05" db="EMBL/GenBank/DDBJ databases">
        <title>WGS assembly of Panicum virgatum.</title>
        <authorList>
            <person name="Lovell J.T."/>
            <person name="Jenkins J."/>
            <person name="Shu S."/>
            <person name="Juenger T.E."/>
            <person name="Schmutz J."/>
        </authorList>
    </citation>
    <scope>NUCLEOTIDE SEQUENCE</scope>
    <source>
        <strain evidence="2">AP13</strain>
    </source>
</reference>
<evidence type="ECO:0000313" key="2">
    <source>
        <dbReference type="EMBL" id="KAG2632099.1"/>
    </source>
</evidence>
<feature type="region of interest" description="Disordered" evidence="1">
    <location>
        <begin position="281"/>
        <end position="302"/>
    </location>
</feature>
<comment type="caution">
    <text evidence="2">The sequence shown here is derived from an EMBL/GenBank/DDBJ whole genome shotgun (WGS) entry which is preliminary data.</text>
</comment>
<organism evidence="2 3">
    <name type="scientific">Panicum virgatum</name>
    <name type="common">Blackwell switchgrass</name>
    <dbReference type="NCBI Taxonomy" id="38727"/>
    <lineage>
        <taxon>Eukaryota</taxon>
        <taxon>Viridiplantae</taxon>
        <taxon>Streptophyta</taxon>
        <taxon>Embryophyta</taxon>
        <taxon>Tracheophyta</taxon>
        <taxon>Spermatophyta</taxon>
        <taxon>Magnoliopsida</taxon>
        <taxon>Liliopsida</taxon>
        <taxon>Poales</taxon>
        <taxon>Poaceae</taxon>
        <taxon>PACMAD clade</taxon>
        <taxon>Panicoideae</taxon>
        <taxon>Panicodae</taxon>
        <taxon>Paniceae</taxon>
        <taxon>Panicinae</taxon>
        <taxon>Panicum</taxon>
        <taxon>Panicum sect. Hiantes</taxon>
    </lineage>
</organism>
<name>A0A8T0VK94_PANVG</name>
<evidence type="ECO:0000256" key="1">
    <source>
        <dbReference type="SAM" id="MobiDB-lite"/>
    </source>
</evidence>
<protein>
    <submittedName>
        <fullName evidence="2">Uncharacterized protein</fullName>
    </submittedName>
</protein>
<gene>
    <name evidence="2" type="ORF">PVAP13_2NG062700</name>
</gene>